<name>A0A3L6TRT6_PANMI</name>
<sequence length="63" mass="6971">MRGASQWHSHRSKRAPFGYGNALPAAGNKLPWPSLRRPANHAVFLSGLSFLFRFVAPLLPDPC</sequence>
<dbReference type="AlphaFoldDB" id="A0A3L6TRT6"/>
<reference evidence="2" key="1">
    <citation type="journal article" date="2019" name="Nat. Commun.">
        <title>The genome of broomcorn millet.</title>
        <authorList>
            <person name="Zou C."/>
            <person name="Miki D."/>
            <person name="Li D."/>
            <person name="Tang Q."/>
            <person name="Xiao L."/>
            <person name="Rajput S."/>
            <person name="Deng P."/>
            <person name="Jia W."/>
            <person name="Huang R."/>
            <person name="Zhang M."/>
            <person name="Sun Y."/>
            <person name="Hu J."/>
            <person name="Fu X."/>
            <person name="Schnable P.S."/>
            <person name="Li F."/>
            <person name="Zhang H."/>
            <person name="Feng B."/>
            <person name="Zhu X."/>
            <person name="Liu R."/>
            <person name="Schnable J.C."/>
            <person name="Zhu J.-K."/>
            <person name="Zhang H."/>
        </authorList>
    </citation>
    <scope>NUCLEOTIDE SEQUENCE [LARGE SCALE GENOMIC DNA]</scope>
</reference>
<accession>A0A3L6TRT6</accession>
<dbReference type="EMBL" id="PQIB02000001">
    <property type="protein sequence ID" value="RLN42376.1"/>
    <property type="molecule type" value="Genomic_DNA"/>
</dbReference>
<dbReference type="Proteomes" id="UP000275267">
    <property type="component" value="Unassembled WGS sequence"/>
</dbReference>
<evidence type="ECO:0000313" key="1">
    <source>
        <dbReference type="EMBL" id="RLN42376.1"/>
    </source>
</evidence>
<keyword evidence="2" id="KW-1185">Reference proteome</keyword>
<dbReference type="OrthoDB" id="10385533at2759"/>
<comment type="caution">
    <text evidence="1">The sequence shown here is derived from an EMBL/GenBank/DDBJ whole genome shotgun (WGS) entry which is preliminary data.</text>
</comment>
<evidence type="ECO:0000313" key="2">
    <source>
        <dbReference type="Proteomes" id="UP000275267"/>
    </source>
</evidence>
<gene>
    <name evidence="1" type="ORF">C2845_PM01G38340</name>
</gene>
<organism evidence="1 2">
    <name type="scientific">Panicum miliaceum</name>
    <name type="common">Proso millet</name>
    <name type="synonym">Broomcorn millet</name>
    <dbReference type="NCBI Taxonomy" id="4540"/>
    <lineage>
        <taxon>Eukaryota</taxon>
        <taxon>Viridiplantae</taxon>
        <taxon>Streptophyta</taxon>
        <taxon>Embryophyta</taxon>
        <taxon>Tracheophyta</taxon>
        <taxon>Spermatophyta</taxon>
        <taxon>Magnoliopsida</taxon>
        <taxon>Liliopsida</taxon>
        <taxon>Poales</taxon>
        <taxon>Poaceae</taxon>
        <taxon>PACMAD clade</taxon>
        <taxon>Panicoideae</taxon>
        <taxon>Panicodae</taxon>
        <taxon>Paniceae</taxon>
        <taxon>Panicinae</taxon>
        <taxon>Panicum</taxon>
        <taxon>Panicum sect. Panicum</taxon>
    </lineage>
</organism>
<proteinExistence type="predicted"/>
<protein>
    <submittedName>
        <fullName evidence="1">Uncharacterized protein</fullName>
    </submittedName>
</protein>